<proteinExistence type="inferred from homology"/>
<dbReference type="Pfam" id="PF02569">
    <property type="entry name" value="Pantoate_ligase"/>
    <property type="match status" value="1"/>
</dbReference>
<evidence type="ECO:0000256" key="4">
    <source>
        <dbReference type="ARBA" id="ARBA00022655"/>
    </source>
</evidence>
<dbReference type="NCBIfam" id="TIGR00125">
    <property type="entry name" value="cyt_tran_rel"/>
    <property type="match status" value="1"/>
</dbReference>
<dbReference type="UniPathway" id="UPA00028">
    <property type="reaction ID" value="UER00005"/>
</dbReference>
<dbReference type="SUPFAM" id="SSF52374">
    <property type="entry name" value="Nucleotidylyl transferase"/>
    <property type="match status" value="1"/>
</dbReference>
<evidence type="ECO:0000256" key="7">
    <source>
        <dbReference type="ARBA" id="ARBA00048258"/>
    </source>
</evidence>
<dbReference type="RefSeq" id="WP_091428485.1">
    <property type="nucleotide sequence ID" value="NZ_FNMV01000001.1"/>
</dbReference>
<evidence type="ECO:0000256" key="8">
    <source>
        <dbReference type="HAMAP-Rule" id="MF_00158"/>
    </source>
</evidence>
<comment type="catalytic activity">
    <reaction evidence="7 8">
        <text>(R)-pantoate + beta-alanine + ATP = (R)-pantothenate + AMP + diphosphate + H(+)</text>
        <dbReference type="Rhea" id="RHEA:10912"/>
        <dbReference type="ChEBI" id="CHEBI:15378"/>
        <dbReference type="ChEBI" id="CHEBI:15980"/>
        <dbReference type="ChEBI" id="CHEBI:29032"/>
        <dbReference type="ChEBI" id="CHEBI:30616"/>
        <dbReference type="ChEBI" id="CHEBI:33019"/>
        <dbReference type="ChEBI" id="CHEBI:57966"/>
        <dbReference type="ChEBI" id="CHEBI:456215"/>
        <dbReference type="EC" id="6.3.2.1"/>
    </reaction>
</comment>
<dbReference type="EC" id="6.3.2.1" evidence="8"/>
<dbReference type="OrthoDB" id="9773087at2"/>
<dbReference type="EMBL" id="FNMV01000001">
    <property type="protein sequence ID" value="SDW03441.1"/>
    <property type="molecule type" value="Genomic_DNA"/>
</dbReference>
<comment type="subunit">
    <text evidence="8">Homodimer.</text>
</comment>
<feature type="active site" description="Proton donor" evidence="8">
    <location>
        <position position="47"/>
    </location>
</feature>
<evidence type="ECO:0000256" key="2">
    <source>
        <dbReference type="ARBA" id="ARBA00009256"/>
    </source>
</evidence>
<dbReference type="Proteomes" id="UP000198569">
    <property type="component" value="Unassembled WGS sequence"/>
</dbReference>
<comment type="subcellular location">
    <subcellularLocation>
        <location evidence="8">Cytoplasm</location>
    </subcellularLocation>
</comment>
<evidence type="ECO:0000256" key="5">
    <source>
        <dbReference type="ARBA" id="ARBA00022741"/>
    </source>
</evidence>
<dbReference type="GO" id="GO:0005829">
    <property type="term" value="C:cytosol"/>
    <property type="evidence" value="ECO:0007669"/>
    <property type="project" value="TreeGrafter"/>
</dbReference>
<accession>A0A1H2Q8H7</accession>
<gene>
    <name evidence="8" type="primary">panC</name>
    <name evidence="9" type="ORF">SAMN05444338_101123</name>
</gene>
<feature type="binding site" evidence="8">
    <location>
        <begin position="196"/>
        <end position="199"/>
    </location>
    <ligand>
        <name>ATP</name>
        <dbReference type="ChEBI" id="CHEBI:30616"/>
    </ligand>
</feature>
<keyword evidence="3 8" id="KW-0436">Ligase</keyword>
<comment type="pathway">
    <text evidence="1 8">Cofactor biosynthesis; (R)-pantothenate biosynthesis; (R)-pantothenate from (R)-pantoate and beta-alanine: step 1/1.</text>
</comment>
<dbReference type="Gene3D" id="3.40.50.620">
    <property type="entry name" value="HUPs"/>
    <property type="match status" value="1"/>
</dbReference>
<dbReference type="InterPro" id="IPR042176">
    <property type="entry name" value="Pantoate_ligase_C"/>
</dbReference>
<evidence type="ECO:0000256" key="6">
    <source>
        <dbReference type="ARBA" id="ARBA00022840"/>
    </source>
</evidence>
<dbReference type="GO" id="GO:0015940">
    <property type="term" value="P:pantothenate biosynthetic process"/>
    <property type="evidence" value="ECO:0007669"/>
    <property type="project" value="UniProtKB-UniRule"/>
</dbReference>
<feature type="binding site" evidence="8">
    <location>
        <position position="71"/>
    </location>
    <ligand>
        <name>beta-alanine</name>
        <dbReference type="ChEBI" id="CHEBI:57966"/>
    </ligand>
</feature>
<organism evidence="9 10">
    <name type="scientific">Flavobacterium degerlachei</name>
    <dbReference type="NCBI Taxonomy" id="229203"/>
    <lineage>
        <taxon>Bacteria</taxon>
        <taxon>Pseudomonadati</taxon>
        <taxon>Bacteroidota</taxon>
        <taxon>Flavobacteriia</taxon>
        <taxon>Flavobacteriales</taxon>
        <taxon>Flavobacteriaceae</taxon>
        <taxon>Flavobacterium</taxon>
    </lineage>
</organism>
<dbReference type="STRING" id="229203.SAMN05444338_101123"/>
<evidence type="ECO:0000313" key="10">
    <source>
        <dbReference type="Proteomes" id="UP000198569"/>
    </source>
</evidence>
<feature type="binding site" evidence="8">
    <location>
        <position position="71"/>
    </location>
    <ligand>
        <name>(R)-pantoate</name>
        <dbReference type="ChEBI" id="CHEBI:15980"/>
    </ligand>
</feature>
<dbReference type="GO" id="GO:0005524">
    <property type="term" value="F:ATP binding"/>
    <property type="evidence" value="ECO:0007669"/>
    <property type="project" value="UniProtKB-KW"/>
</dbReference>
<dbReference type="InterPro" id="IPR014729">
    <property type="entry name" value="Rossmann-like_a/b/a_fold"/>
</dbReference>
<keyword evidence="10" id="KW-1185">Reference proteome</keyword>
<evidence type="ECO:0000256" key="1">
    <source>
        <dbReference type="ARBA" id="ARBA00004990"/>
    </source>
</evidence>
<evidence type="ECO:0000313" key="9">
    <source>
        <dbReference type="EMBL" id="SDW03441.1"/>
    </source>
</evidence>
<dbReference type="InterPro" id="IPR003721">
    <property type="entry name" value="Pantoate_ligase"/>
</dbReference>
<comment type="similarity">
    <text evidence="2 8">Belongs to the pantothenate synthetase family.</text>
</comment>
<comment type="miscellaneous">
    <text evidence="8">The reaction proceeds by a bi uni uni bi ping pong mechanism.</text>
</comment>
<evidence type="ECO:0000256" key="3">
    <source>
        <dbReference type="ARBA" id="ARBA00022598"/>
    </source>
</evidence>
<dbReference type="InterPro" id="IPR004821">
    <property type="entry name" value="Cyt_trans-like"/>
</dbReference>
<comment type="caution">
    <text evidence="8">Lacks conserved residue(s) required for the propagation of feature annotation.</text>
</comment>
<name>A0A1H2Q8H7_9FLAO</name>
<protein>
    <recommendedName>
        <fullName evidence="8">Pantothenate synthetase</fullName>
        <shortName evidence="8">PS</shortName>
        <ecNumber evidence="8">6.3.2.1</ecNumber>
    </recommendedName>
    <alternativeName>
        <fullName evidence="8">Pantoate--beta-alanine ligase</fullName>
    </alternativeName>
    <alternativeName>
        <fullName evidence="8">Pantoate-activating enzyme</fullName>
    </alternativeName>
</protein>
<dbReference type="NCBIfam" id="TIGR00018">
    <property type="entry name" value="panC"/>
    <property type="match status" value="1"/>
</dbReference>
<keyword evidence="8" id="KW-0963">Cytoplasm</keyword>
<feature type="binding site" evidence="8">
    <location>
        <begin position="40"/>
        <end position="47"/>
    </location>
    <ligand>
        <name>ATP</name>
        <dbReference type="ChEBI" id="CHEBI:30616"/>
    </ligand>
</feature>
<feature type="binding site" evidence="8">
    <location>
        <position position="165"/>
    </location>
    <ligand>
        <name>(R)-pantoate</name>
        <dbReference type="ChEBI" id="CHEBI:15980"/>
    </ligand>
</feature>
<sequence length="292" mass="33177">MFAVNFNKTTMHIFNGKEALMDYLKSIKTPYSTIGFVPTMGALHQGHLSLMQQSLAENENTVVSIFVNPTQFNNPEDLSKYPRTMEADIAKISGLSSEIILYAPSTEDVYEGKILSEEFDFEGLENQMEGKFRPGHFNGVGTIVKRLFEIVSPTNAYFGEKDFQQLQIVKKMVEKNNMAVNVVGCPIYRESNGLAMSSRNERLSEQQRTDSAIIFKTLNGAKEKFKNNSAKSVTEWVEKLFKKNTSFELEYFQIADETALLPCERKNKTKNYRAFIAVIINNIRLIDTISLN</sequence>
<keyword evidence="5 8" id="KW-0547">Nucleotide-binding</keyword>
<keyword evidence="6 8" id="KW-0067">ATP-binding</keyword>
<keyword evidence="4 8" id="KW-0566">Pantothenate biosynthesis</keyword>
<comment type="function">
    <text evidence="8">Catalyzes the condensation of pantoate with beta-alanine in an ATP-dependent reaction via a pantoyl-adenylate intermediate.</text>
</comment>
<dbReference type="GO" id="GO:0004592">
    <property type="term" value="F:pantoate-beta-alanine ligase activity"/>
    <property type="evidence" value="ECO:0007669"/>
    <property type="project" value="UniProtKB-UniRule"/>
</dbReference>
<feature type="binding site" evidence="8">
    <location>
        <begin position="159"/>
        <end position="162"/>
    </location>
    <ligand>
        <name>ATP</name>
        <dbReference type="ChEBI" id="CHEBI:30616"/>
    </ligand>
</feature>
<dbReference type="HAMAP" id="MF_00158">
    <property type="entry name" value="PanC"/>
    <property type="match status" value="1"/>
</dbReference>
<dbReference type="AlphaFoldDB" id="A0A1H2Q8H7"/>
<reference evidence="10" key="1">
    <citation type="submission" date="2016-10" db="EMBL/GenBank/DDBJ databases">
        <authorList>
            <person name="Varghese N."/>
            <person name="Submissions S."/>
        </authorList>
    </citation>
    <scope>NUCLEOTIDE SEQUENCE [LARGE SCALE GENOMIC DNA]</scope>
    <source>
        <strain evidence="10">DSM 15718</strain>
    </source>
</reference>
<dbReference type="Gene3D" id="3.30.1300.10">
    <property type="entry name" value="Pantoate-beta-alanine ligase, C-terminal domain"/>
    <property type="match status" value="1"/>
</dbReference>
<dbReference type="PANTHER" id="PTHR21299:SF1">
    <property type="entry name" value="PANTOATE--BETA-ALANINE LIGASE"/>
    <property type="match status" value="1"/>
</dbReference>
<dbReference type="PANTHER" id="PTHR21299">
    <property type="entry name" value="CYTIDYLATE KINASE/PANTOATE-BETA-ALANINE LIGASE"/>
    <property type="match status" value="1"/>
</dbReference>